<evidence type="ECO:0000313" key="1">
    <source>
        <dbReference type="EMBL" id="GBM81093.1"/>
    </source>
</evidence>
<dbReference type="Proteomes" id="UP000499080">
    <property type="component" value="Unassembled WGS sequence"/>
</dbReference>
<proteinExistence type="predicted"/>
<evidence type="ECO:0000313" key="2">
    <source>
        <dbReference type="Proteomes" id="UP000499080"/>
    </source>
</evidence>
<comment type="caution">
    <text evidence="1">The sequence shown here is derived from an EMBL/GenBank/DDBJ whole genome shotgun (WGS) entry which is preliminary data.</text>
</comment>
<reference evidence="1 2" key="1">
    <citation type="journal article" date="2019" name="Sci. Rep.">
        <title>Orb-weaving spider Araneus ventricosus genome elucidates the spidroin gene catalogue.</title>
        <authorList>
            <person name="Kono N."/>
            <person name="Nakamura H."/>
            <person name="Ohtoshi R."/>
            <person name="Moran D.A.P."/>
            <person name="Shinohara A."/>
            <person name="Yoshida Y."/>
            <person name="Fujiwara M."/>
            <person name="Mori M."/>
            <person name="Tomita M."/>
            <person name="Arakawa K."/>
        </authorList>
    </citation>
    <scope>NUCLEOTIDE SEQUENCE [LARGE SCALE GENOMIC DNA]</scope>
</reference>
<dbReference type="AlphaFoldDB" id="A0A4Y2ITC7"/>
<organism evidence="1 2">
    <name type="scientific">Araneus ventricosus</name>
    <name type="common">Orbweaver spider</name>
    <name type="synonym">Epeira ventricosa</name>
    <dbReference type="NCBI Taxonomy" id="182803"/>
    <lineage>
        <taxon>Eukaryota</taxon>
        <taxon>Metazoa</taxon>
        <taxon>Ecdysozoa</taxon>
        <taxon>Arthropoda</taxon>
        <taxon>Chelicerata</taxon>
        <taxon>Arachnida</taxon>
        <taxon>Araneae</taxon>
        <taxon>Araneomorphae</taxon>
        <taxon>Entelegynae</taxon>
        <taxon>Araneoidea</taxon>
        <taxon>Araneidae</taxon>
        <taxon>Araneus</taxon>
    </lineage>
</organism>
<name>A0A4Y2ITC7_ARAVE</name>
<accession>A0A4Y2ITC7</accession>
<keyword evidence="2" id="KW-1185">Reference proteome</keyword>
<protein>
    <submittedName>
        <fullName evidence="1">Uncharacterized protein</fullName>
    </submittedName>
</protein>
<dbReference type="EMBL" id="BGPR01002923">
    <property type="protein sequence ID" value="GBM81093.1"/>
    <property type="molecule type" value="Genomic_DNA"/>
</dbReference>
<gene>
    <name evidence="1" type="ORF">AVEN_235551_1</name>
</gene>
<sequence length="93" mass="10828">MPLSYHIKTQEKNDWRLSFQTATDVKGVGLHYLRGSFVSRSFTNVLENEVKLMEKNFFLPEVDLEEKNKKEIVFVRGLVEPELGAHPFITDMN</sequence>